<evidence type="ECO:0000313" key="3">
    <source>
        <dbReference type="Proteomes" id="UP000568022"/>
    </source>
</evidence>
<dbReference type="EMBL" id="JACHJE010000015">
    <property type="protein sequence ID" value="MBB5128781.1"/>
    <property type="molecule type" value="Genomic_DNA"/>
</dbReference>
<evidence type="ECO:0000256" key="1">
    <source>
        <dbReference type="SAM" id="MobiDB-lite"/>
    </source>
</evidence>
<dbReference type="Proteomes" id="UP000568022">
    <property type="component" value="Unassembled WGS sequence"/>
</dbReference>
<comment type="caution">
    <text evidence="2">The sequence shown here is derived from an EMBL/GenBank/DDBJ whole genome shotgun (WGS) entry which is preliminary data.</text>
</comment>
<keyword evidence="3" id="KW-1185">Reference proteome</keyword>
<accession>A0A7W8BSI8</accession>
<sequence>MERSPGADVPPRVTAPPHAPPRPARTPRPALTNPATQIEWGLDYMKDRYGSACDAWSFWQSNGWY</sequence>
<feature type="compositionally biased region" description="Pro residues" evidence="1">
    <location>
        <begin position="13"/>
        <end position="26"/>
    </location>
</feature>
<feature type="region of interest" description="Disordered" evidence="1">
    <location>
        <begin position="1"/>
        <end position="34"/>
    </location>
</feature>
<dbReference type="AlphaFoldDB" id="A0A7W8BSI8"/>
<name>A0A7W8BSI8_9ACTN</name>
<gene>
    <name evidence="2" type="ORF">FHS32_005558</name>
</gene>
<organism evidence="2 3">
    <name type="scientific">Streptomyces griseoloalbus</name>
    <dbReference type="NCBI Taxonomy" id="67303"/>
    <lineage>
        <taxon>Bacteria</taxon>
        <taxon>Bacillati</taxon>
        <taxon>Actinomycetota</taxon>
        <taxon>Actinomycetes</taxon>
        <taxon>Kitasatosporales</taxon>
        <taxon>Streptomycetaceae</taxon>
        <taxon>Streptomyces</taxon>
    </lineage>
</organism>
<proteinExistence type="predicted"/>
<protein>
    <submittedName>
        <fullName evidence="2">Uncharacterized protein</fullName>
    </submittedName>
</protein>
<evidence type="ECO:0000313" key="2">
    <source>
        <dbReference type="EMBL" id="MBB5128781.1"/>
    </source>
</evidence>
<reference evidence="2 3" key="1">
    <citation type="submission" date="2020-08" db="EMBL/GenBank/DDBJ databases">
        <title>Genomic Encyclopedia of Type Strains, Phase III (KMG-III): the genomes of soil and plant-associated and newly described type strains.</title>
        <authorList>
            <person name="Whitman W."/>
        </authorList>
    </citation>
    <scope>NUCLEOTIDE SEQUENCE [LARGE SCALE GENOMIC DNA]</scope>
    <source>
        <strain evidence="2 3">CECT 3226</strain>
    </source>
</reference>